<evidence type="ECO:0000259" key="2">
    <source>
        <dbReference type="Pfam" id="PF07282"/>
    </source>
</evidence>
<comment type="caution">
    <text evidence="3">The sequence shown here is derived from an EMBL/GenBank/DDBJ whole genome shotgun (WGS) entry which is preliminary data.</text>
</comment>
<evidence type="ECO:0000313" key="4">
    <source>
        <dbReference type="Proteomes" id="UP000321400"/>
    </source>
</evidence>
<dbReference type="Proteomes" id="UP000321400">
    <property type="component" value="Unassembled WGS sequence"/>
</dbReference>
<protein>
    <recommendedName>
        <fullName evidence="2">Cas12f1-like TNB domain-containing protein</fullName>
    </recommendedName>
</protein>
<keyword evidence="1" id="KW-0238">DNA-binding</keyword>
<feature type="domain" description="Cas12f1-like TNB" evidence="2">
    <location>
        <begin position="1"/>
        <end position="64"/>
    </location>
</feature>
<dbReference type="AlphaFoldDB" id="A0A511X159"/>
<dbReference type="InterPro" id="IPR010095">
    <property type="entry name" value="Cas12f1-like_TNB"/>
</dbReference>
<sequence length="75" mass="8638">MFTSFLEYKLKEQGKQLKKIDKWFPSTQMCSTCGNIKPMPMRVRTYTCSCGYVGDRDHNSARNIKKEGIRLLASA</sequence>
<reference evidence="3 4" key="1">
    <citation type="submission" date="2019-07" db="EMBL/GenBank/DDBJ databases">
        <title>Whole genome shotgun sequence of Halolactibacillus alkaliphilus NBRC 103919.</title>
        <authorList>
            <person name="Hosoyama A."/>
            <person name="Uohara A."/>
            <person name="Ohji S."/>
            <person name="Ichikawa N."/>
        </authorList>
    </citation>
    <scope>NUCLEOTIDE SEQUENCE [LARGE SCALE GENOMIC DNA]</scope>
    <source>
        <strain evidence="3 4">NBRC 103919</strain>
    </source>
</reference>
<proteinExistence type="predicted"/>
<accession>A0A511X159</accession>
<dbReference type="GO" id="GO:0003677">
    <property type="term" value="F:DNA binding"/>
    <property type="evidence" value="ECO:0007669"/>
    <property type="project" value="UniProtKB-KW"/>
</dbReference>
<organism evidence="3 4">
    <name type="scientific">Halolactibacillus alkaliphilus</name>
    <dbReference type="NCBI Taxonomy" id="442899"/>
    <lineage>
        <taxon>Bacteria</taxon>
        <taxon>Bacillati</taxon>
        <taxon>Bacillota</taxon>
        <taxon>Bacilli</taxon>
        <taxon>Bacillales</taxon>
        <taxon>Bacillaceae</taxon>
        <taxon>Halolactibacillus</taxon>
    </lineage>
</organism>
<evidence type="ECO:0000256" key="1">
    <source>
        <dbReference type="ARBA" id="ARBA00023125"/>
    </source>
</evidence>
<name>A0A511X159_9BACI</name>
<keyword evidence="4" id="KW-1185">Reference proteome</keyword>
<dbReference type="EMBL" id="BJYE01000011">
    <property type="protein sequence ID" value="GEN56683.1"/>
    <property type="molecule type" value="Genomic_DNA"/>
</dbReference>
<dbReference type="Pfam" id="PF07282">
    <property type="entry name" value="Cas12f1-like_TNB"/>
    <property type="match status" value="1"/>
</dbReference>
<gene>
    <name evidence="3" type="ORF">HAL01_11470</name>
</gene>
<evidence type="ECO:0000313" key="3">
    <source>
        <dbReference type="EMBL" id="GEN56683.1"/>
    </source>
</evidence>
<dbReference type="STRING" id="442899.SAMN05720591_11038"/>